<reference evidence="2 3" key="1">
    <citation type="journal article" date="2018" name="Biotechnol. Adv.">
        <title>Improved genomic resources and new bioinformatic workflow for the carcinogenic parasite Clonorchis sinensis: Biotechnological implications.</title>
        <authorList>
            <person name="Wang D."/>
            <person name="Korhonen P.K."/>
            <person name="Gasser R.B."/>
            <person name="Young N.D."/>
        </authorList>
    </citation>
    <scope>NUCLEOTIDE SEQUENCE [LARGE SCALE GENOMIC DNA]</scope>
    <source>
        <strain evidence="2">Cs-k2</strain>
    </source>
</reference>
<feature type="region of interest" description="Disordered" evidence="1">
    <location>
        <begin position="360"/>
        <end position="381"/>
    </location>
</feature>
<dbReference type="OrthoDB" id="6159439at2759"/>
<feature type="region of interest" description="Disordered" evidence="1">
    <location>
        <begin position="659"/>
        <end position="679"/>
    </location>
</feature>
<reference evidence="2 3" key="2">
    <citation type="journal article" date="2021" name="Genomics">
        <title>High-quality reference genome for Clonorchis sinensis.</title>
        <authorList>
            <person name="Young N.D."/>
            <person name="Stroehlein A.J."/>
            <person name="Kinkar L."/>
            <person name="Wang T."/>
            <person name="Sohn W.M."/>
            <person name="Chang B.C.H."/>
            <person name="Kaur P."/>
            <person name="Weisz D."/>
            <person name="Dudchenko O."/>
            <person name="Aiden E.L."/>
            <person name="Korhonen P.K."/>
            <person name="Gasser R.B."/>
        </authorList>
    </citation>
    <scope>NUCLEOTIDE SEQUENCE [LARGE SCALE GENOMIC DNA]</scope>
    <source>
        <strain evidence="2">Cs-k2</strain>
    </source>
</reference>
<name>A0A3R7GS79_CLOSI</name>
<organism evidence="2 3">
    <name type="scientific">Clonorchis sinensis</name>
    <name type="common">Chinese liver fluke</name>
    <dbReference type="NCBI Taxonomy" id="79923"/>
    <lineage>
        <taxon>Eukaryota</taxon>
        <taxon>Metazoa</taxon>
        <taxon>Spiralia</taxon>
        <taxon>Lophotrochozoa</taxon>
        <taxon>Platyhelminthes</taxon>
        <taxon>Trematoda</taxon>
        <taxon>Digenea</taxon>
        <taxon>Opisthorchiida</taxon>
        <taxon>Opisthorchiata</taxon>
        <taxon>Opisthorchiidae</taxon>
        <taxon>Clonorchis</taxon>
    </lineage>
</organism>
<evidence type="ECO:0000256" key="1">
    <source>
        <dbReference type="SAM" id="MobiDB-lite"/>
    </source>
</evidence>
<comment type="caution">
    <text evidence="2">The sequence shown here is derived from an EMBL/GenBank/DDBJ whole genome shotgun (WGS) entry which is preliminary data.</text>
</comment>
<keyword evidence="3" id="KW-1185">Reference proteome</keyword>
<feature type="compositionally biased region" description="Polar residues" evidence="1">
    <location>
        <begin position="286"/>
        <end position="305"/>
    </location>
</feature>
<proteinExistence type="predicted"/>
<dbReference type="InParanoid" id="A0A3R7GS79"/>
<evidence type="ECO:0000313" key="2">
    <source>
        <dbReference type="EMBL" id="KAG5445206.1"/>
    </source>
</evidence>
<dbReference type="Proteomes" id="UP000286415">
    <property type="component" value="Unassembled WGS sequence"/>
</dbReference>
<feature type="region of interest" description="Disordered" evidence="1">
    <location>
        <begin position="286"/>
        <end position="310"/>
    </location>
</feature>
<sequence length="814" mass="89891">MKNQFWFPPPSARYLSTVYDGLNKESHAYLIVANFTSDGTQRLAIPTMRVCVDCGMRTHAHRADELSQKLSNTSEISGLTISFDPMSYYTNNIPPVLSHQDLNRYYPSDLVDADVAVSPCTTTQWHDPVPDYTSSRIALPLSTESVDPNFCSIQSVYSVNPASVKRSDVIDPELAVHTVRSNACKHRTTNEDAKSDNRASAANWGVSSAIYTPANHELINESRVVPFLGSAVWGQAYWNQFAVLTQNNPTPVGVPFNSSLGFEYWDLQHPSSLASFLSPNLNGTQRSKYTSHGATDSTIGTSSKPESGEDGSFVRGFEQGNSNVYSGHGSKCEEDFKTDGLPITWPNALNLTPGFLPSSSQLLPNPTKVFDPPDRSSRSIPSQWTNGMQTFACATNNEDVRIAKTINQEDVKAFETTSCGLKHSDKGNSVDIESRSRFQQVAGSLELGDTADCHRRSPRVSVNFLFYLNPNWTDCDKFTHLQISLVSTGDSNESLVYDALGKRTTLVLRGSNLLSFEKEYLDERVREVYSEVEAFRIGGQMFSQSLSKLTAELCGAQRWVGGCALSSVACVLICMLLAGVDLRSRLVVGSVWFQNRRAKFRKLERSVQPVSRSNPPELQLMVVPDATSNFEPDETLNHNEKSQQPDQFSRAIYDSKEVFSQSSDRIKSDDYSGVDGGSPVPQASIYQSLLNKGESNEPIHGSAPIAHPKSSDGNAVYLQSFPETDYTHSSINALTQNWTTSPAHLLANKLTFGSLTSTHLDDAYHGSTDDPFVVGVHPLHRLSQTCMQVDKILGQNINEISGSKVDRRRSHLRR</sequence>
<accession>A0A3R7GS79</accession>
<dbReference type="EMBL" id="NIRI02000056">
    <property type="protein sequence ID" value="KAG5445206.1"/>
    <property type="molecule type" value="Genomic_DNA"/>
</dbReference>
<evidence type="ECO:0000313" key="3">
    <source>
        <dbReference type="Proteomes" id="UP000286415"/>
    </source>
</evidence>
<dbReference type="STRING" id="79923.A0A3R7GS79"/>
<protein>
    <submittedName>
        <fullName evidence="2">Uncharacterized protein</fullName>
    </submittedName>
</protein>
<dbReference type="AlphaFoldDB" id="A0A3R7GS79"/>
<gene>
    <name evidence="2" type="ORF">CSKR_103385</name>
</gene>